<name>A0AAT9HJQ3_9ACTN</name>
<sequence>MREQPAKVGDTATASALKQVAEAARNHDPHPERDTTAGQPRDARHSG</sequence>
<proteinExistence type="predicted"/>
<feature type="compositionally biased region" description="Basic and acidic residues" evidence="1">
    <location>
        <begin position="24"/>
        <end position="47"/>
    </location>
</feature>
<gene>
    <name evidence="2" type="ORF">SHKM778_41290</name>
</gene>
<organism evidence="2">
    <name type="scientific">Streptomyces haneummycinicus</name>
    <dbReference type="NCBI Taxonomy" id="3074435"/>
    <lineage>
        <taxon>Bacteria</taxon>
        <taxon>Bacillati</taxon>
        <taxon>Actinomycetota</taxon>
        <taxon>Actinomycetes</taxon>
        <taxon>Kitasatosporales</taxon>
        <taxon>Streptomycetaceae</taxon>
        <taxon>Streptomyces</taxon>
    </lineage>
</organism>
<reference evidence="2" key="1">
    <citation type="submission" date="2024-06" db="EMBL/GenBank/DDBJ databases">
        <authorList>
            <consortium name="consrtm"/>
            <person name="Uemura M."/>
            <person name="Terahara T."/>
        </authorList>
    </citation>
    <scope>NUCLEOTIDE SEQUENCE</scope>
    <source>
        <strain evidence="2">KM77-8</strain>
    </source>
</reference>
<protein>
    <submittedName>
        <fullName evidence="2">Uncharacterized protein</fullName>
    </submittedName>
</protein>
<dbReference type="EMBL" id="AP035768">
    <property type="protein sequence ID" value="BFO17741.1"/>
    <property type="molecule type" value="Genomic_DNA"/>
</dbReference>
<evidence type="ECO:0000256" key="1">
    <source>
        <dbReference type="SAM" id="MobiDB-lite"/>
    </source>
</evidence>
<dbReference type="AlphaFoldDB" id="A0AAT9HJQ3"/>
<evidence type="ECO:0000313" key="2">
    <source>
        <dbReference type="EMBL" id="BFO17741.1"/>
    </source>
</evidence>
<accession>A0AAT9HJQ3</accession>
<reference evidence="2" key="2">
    <citation type="submission" date="2024-07" db="EMBL/GenBank/DDBJ databases">
        <title>Streptomyces haneummycinica sp. nov., a new antibiotic-producing actinobacterium isolated from marine sediment.</title>
        <authorList>
            <person name="Uemura M."/>
            <person name="Hamada M."/>
            <person name="Hirano S."/>
            <person name="Kobayashi K."/>
            <person name="Ohshiro T."/>
            <person name="Kobayashi T."/>
            <person name="Terahara T."/>
        </authorList>
    </citation>
    <scope>NUCLEOTIDE SEQUENCE</scope>
    <source>
        <strain evidence="2">KM77-8</strain>
    </source>
</reference>
<feature type="region of interest" description="Disordered" evidence="1">
    <location>
        <begin position="1"/>
        <end position="47"/>
    </location>
</feature>